<sequence>MTIARADLWDNLCPVELSDTTLNFTLFDYVPHPLVLNLTLLYGCLPNASYDHVQERGHFQWPEVAVSQSSKDPYDLYIPEWECKSRIKAPVFQEGLYAFWGDEHDCGRIGEAGI</sequence>
<reference evidence="2" key="1">
    <citation type="journal article" date="2020" name="Nat. Commun.">
        <title>Genome assembly of wild tea tree DASZ reveals pedigree and selection history of tea varieties.</title>
        <authorList>
            <person name="Zhang W."/>
            <person name="Zhang Y."/>
            <person name="Qiu H."/>
            <person name="Guo Y."/>
            <person name="Wan H."/>
            <person name="Zhang X."/>
            <person name="Scossa F."/>
            <person name="Alseekh S."/>
            <person name="Zhang Q."/>
            <person name="Wang P."/>
            <person name="Xu L."/>
            <person name="Schmidt M.H."/>
            <person name="Jia X."/>
            <person name="Li D."/>
            <person name="Zhu A."/>
            <person name="Guo F."/>
            <person name="Chen W."/>
            <person name="Ni D."/>
            <person name="Usadel B."/>
            <person name="Fernie A.R."/>
            <person name="Wen W."/>
        </authorList>
    </citation>
    <scope>NUCLEOTIDE SEQUENCE [LARGE SCALE GENOMIC DNA]</scope>
    <source>
        <strain evidence="2">cv. G240</strain>
    </source>
</reference>
<reference evidence="1 2" key="2">
    <citation type="submission" date="2020-07" db="EMBL/GenBank/DDBJ databases">
        <title>Genome assembly of wild tea tree DASZ reveals pedigree and selection history of tea varieties.</title>
        <authorList>
            <person name="Zhang W."/>
        </authorList>
    </citation>
    <scope>NUCLEOTIDE SEQUENCE [LARGE SCALE GENOMIC DNA]</scope>
    <source>
        <strain evidence="2">cv. G240</strain>
        <tissue evidence="1">Leaf</tissue>
    </source>
</reference>
<organism evidence="1 2">
    <name type="scientific">Camellia sinensis</name>
    <name type="common">Tea plant</name>
    <name type="synonym">Thea sinensis</name>
    <dbReference type="NCBI Taxonomy" id="4442"/>
    <lineage>
        <taxon>Eukaryota</taxon>
        <taxon>Viridiplantae</taxon>
        <taxon>Streptophyta</taxon>
        <taxon>Embryophyta</taxon>
        <taxon>Tracheophyta</taxon>
        <taxon>Spermatophyta</taxon>
        <taxon>Magnoliopsida</taxon>
        <taxon>eudicotyledons</taxon>
        <taxon>Gunneridae</taxon>
        <taxon>Pentapetalae</taxon>
        <taxon>asterids</taxon>
        <taxon>Ericales</taxon>
        <taxon>Theaceae</taxon>
        <taxon>Camellia</taxon>
    </lineage>
</organism>
<protein>
    <submittedName>
        <fullName evidence="1">Uncharacterized protein</fullName>
    </submittedName>
</protein>
<comment type="caution">
    <text evidence="1">The sequence shown here is derived from an EMBL/GenBank/DDBJ whole genome shotgun (WGS) entry which is preliminary data.</text>
</comment>
<proteinExistence type="predicted"/>
<dbReference type="Proteomes" id="UP000593564">
    <property type="component" value="Unassembled WGS sequence"/>
</dbReference>
<dbReference type="EMBL" id="JACBKZ010000014">
    <property type="protein sequence ID" value="KAF5934525.1"/>
    <property type="molecule type" value="Genomic_DNA"/>
</dbReference>
<dbReference type="AlphaFoldDB" id="A0A7J7G2I5"/>
<evidence type="ECO:0000313" key="1">
    <source>
        <dbReference type="EMBL" id="KAF5934525.1"/>
    </source>
</evidence>
<name>A0A7J7G2I5_CAMSI</name>
<gene>
    <name evidence="1" type="ORF">HYC85_030696</name>
</gene>
<keyword evidence="2" id="KW-1185">Reference proteome</keyword>
<accession>A0A7J7G2I5</accession>
<evidence type="ECO:0000313" key="2">
    <source>
        <dbReference type="Proteomes" id="UP000593564"/>
    </source>
</evidence>